<evidence type="ECO:0000256" key="2">
    <source>
        <dbReference type="ARBA" id="ARBA00022603"/>
    </source>
</evidence>
<reference evidence="9" key="1">
    <citation type="submission" date="2015-09" db="EMBL/GenBank/DDBJ databases">
        <authorList>
            <consortium name="Pathogen Informatics"/>
        </authorList>
    </citation>
    <scope>NUCLEOTIDE SEQUENCE [LARGE SCALE GENOMIC DNA]</scope>
    <source>
        <strain evidence="9">Lake Konstanz</strain>
    </source>
</reference>
<name>A0A0S4J7G4_BODSA</name>
<dbReference type="Pfam" id="PF01189">
    <property type="entry name" value="Methyltr_RsmB-F"/>
    <property type="match status" value="1"/>
</dbReference>
<evidence type="ECO:0000256" key="4">
    <source>
        <dbReference type="ARBA" id="ARBA00022691"/>
    </source>
</evidence>
<keyword evidence="3 6" id="KW-0808">Transferase</keyword>
<evidence type="ECO:0000256" key="3">
    <source>
        <dbReference type="ARBA" id="ARBA00022679"/>
    </source>
</evidence>
<sequence length="1020" mass="110416">MYSHGLNFSCSQKVDLLLLLRSTEEQRFSFLQIQMFFSTRRCLFDSYASASRQLRMLAASFGKDNSSTAHGSERLKRRREVAECLYSLTTKNGNRAVGSAHSVPSGYTAFDFKRNVSGMLREAKYHSAGALTLTCLEIILEDAVAQQQQGAAASSNGFQRGWLQGLHRSWLLDARASARNPSEARMIDIAVRRLASLAEGGDATLSDADEYGALIPSSGDSLQRADGSHPEQSALAFRADTKDMLGQVTGRAQREVVPNDSFQRYFLKQQLVTSHGALTELVRALNTHPLAVVRAHASSPLGVIASTVLERMQKFGSVAPPKISSRLQVQDAFVVLQNSTPGVSGEGMQRTNLAHATVRGLTEHKVCSVQSASSMLPALLVDVHLGERVLDLCAAPGSKTMLLMDQLARQQQAIATTYHNQTSLLCANDVSLERATALNDRIGGTEINVVVMSSSGEQDAPQRFDKVLVDAPCSGEGQMHRRAAEWRMWHPMRGVEFHKKQIVLLRQAAMMTNIGGTIVYSTCTLNPLENEAVVAAVVEEGLLEPIPIAPGSLFDKRTGQAFVPGLQQWSVPSPSGAFLHSSNSSTEAPSSLIPTLFPGYSADACRASVASCSRRVFPDLKGTNGQGEDAPFEAFFLVALRRVDRQKHNVAAPAALAQGDMANDTAPGTRKRFEGHHVTSSTSLQRSSLASTFGFRVVSCAFQVDVLKPLAPFFGKFMDASSKDFSGSLESTRRMLTRAQQELGVQFLQSARDKSVFIATAAAADFIFSSRSSSGNNTMLMACGARVLDGQGRLTEIGAQTIIHRLLLHTNVPVVRQVFPMPLREAQVLLSGKGTRVVPLVDAPHASDDPFAAGVANVRNLDGSSAVKVEDMRSSWRYLFVQHPERFVDGNAIAMINVAGDSTNAGNGVGGTAQHWAMPVTLRRCIVQGTPSMEIQSNLTPAATRRASGLLSTLQRSQRSFSTAVESARRRNAETEMMAEPSSPYAASVASQGRARLIQPQEAVNEALARLQKEEDTIRL</sequence>
<keyword evidence="4 6" id="KW-0949">S-adenosyl-L-methionine</keyword>
<feature type="active site" description="Nucleophile" evidence="6">
    <location>
        <position position="523"/>
    </location>
</feature>
<dbReference type="AlphaFoldDB" id="A0A0S4J7G4"/>
<dbReference type="Proteomes" id="UP000051952">
    <property type="component" value="Unassembled WGS sequence"/>
</dbReference>
<keyword evidence="2 6" id="KW-0489">Methyltransferase</keyword>
<accession>A0A0S4J7G4</accession>
<dbReference type="InterPro" id="IPR001678">
    <property type="entry name" value="MeTrfase_RsmB-F_NOP2_dom"/>
</dbReference>
<dbReference type="PANTHER" id="PTHR22808">
    <property type="entry name" value="NCL1 YEAST -RELATED NOL1/NOP2/FMU SUN DOMAIN-CONTAINING"/>
    <property type="match status" value="1"/>
</dbReference>
<dbReference type="OrthoDB" id="427002at2759"/>
<dbReference type="InterPro" id="IPR018314">
    <property type="entry name" value="RsmB/NOL1/NOP2-like_CS"/>
</dbReference>
<feature type="binding site" evidence="6">
    <location>
        <position position="470"/>
    </location>
    <ligand>
        <name>S-adenosyl-L-methionine</name>
        <dbReference type="ChEBI" id="CHEBI:59789"/>
    </ligand>
</feature>
<protein>
    <recommendedName>
        <fullName evidence="7">SAM-dependent MTase RsmB/NOP-type domain-containing protein</fullName>
    </recommendedName>
</protein>
<organism evidence="8 9">
    <name type="scientific">Bodo saltans</name>
    <name type="common">Flagellated protozoan</name>
    <dbReference type="NCBI Taxonomy" id="75058"/>
    <lineage>
        <taxon>Eukaryota</taxon>
        <taxon>Discoba</taxon>
        <taxon>Euglenozoa</taxon>
        <taxon>Kinetoplastea</taxon>
        <taxon>Metakinetoplastina</taxon>
        <taxon>Eubodonida</taxon>
        <taxon>Bodonidae</taxon>
        <taxon>Bodo</taxon>
    </lineage>
</organism>
<comment type="similarity">
    <text evidence="1 6">Belongs to the class I-like SAM-binding methyltransferase superfamily. RsmB/NOP family.</text>
</comment>
<evidence type="ECO:0000313" key="8">
    <source>
        <dbReference type="EMBL" id="CUG87177.1"/>
    </source>
</evidence>
<dbReference type="SUPFAM" id="SSF53335">
    <property type="entry name" value="S-adenosyl-L-methionine-dependent methyltransferases"/>
    <property type="match status" value="1"/>
</dbReference>
<dbReference type="InterPro" id="IPR049560">
    <property type="entry name" value="MeTrfase_RsmB-F_NOP2_cat"/>
</dbReference>
<dbReference type="InterPro" id="IPR029063">
    <property type="entry name" value="SAM-dependent_MTases_sf"/>
</dbReference>
<evidence type="ECO:0000256" key="6">
    <source>
        <dbReference type="PROSITE-ProRule" id="PRU01023"/>
    </source>
</evidence>
<gene>
    <name evidence="8" type="ORF">BSAL_09015</name>
</gene>
<evidence type="ECO:0000259" key="7">
    <source>
        <dbReference type="PROSITE" id="PS51686"/>
    </source>
</evidence>
<keyword evidence="5 6" id="KW-0694">RNA-binding</keyword>
<proteinExistence type="inferred from homology"/>
<dbReference type="PROSITE" id="PS51686">
    <property type="entry name" value="SAM_MT_RSMB_NOP"/>
    <property type="match status" value="1"/>
</dbReference>
<comment type="caution">
    <text evidence="6">Lacks conserved residue(s) required for the propagation of feature annotation.</text>
</comment>
<feature type="binding site" evidence="6">
    <location>
        <position position="429"/>
    </location>
    <ligand>
        <name>S-adenosyl-L-methionine</name>
        <dbReference type="ChEBI" id="CHEBI:59789"/>
    </ligand>
</feature>
<dbReference type="GO" id="GO:0001510">
    <property type="term" value="P:RNA methylation"/>
    <property type="evidence" value="ECO:0007669"/>
    <property type="project" value="InterPro"/>
</dbReference>
<evidence type="ECO:0000313" key="9">
    <source>
        <dbReference type="Proteomes" id="UP000051952"/>
    </source>
</evidence>
<dbReference type="GO" id="GO:0003723">
    <property type="term" value="F:RNA binding"/>
    <property type="evidence" value="ECO:0007669"/>
    <property type="project" value="UniProtKB-UniRule"/>
</dbReference>
<keyword evidence="9" id="KW-1185">Reference proteome</keyword>
<dbReference type="PRINTS" id="PR02008">
    <property type="entry name" value="RCMTFAMILY"/>
</dbReference>
<dbReference type="PROSITE" id="PS01153">
    <property type="entry name" value="NOL1_NOP2_SUN"/>
    <property type="match status" value="1"/>
</dbReference>
<evidence type="ECO:0000256" key="1">
    <source>
        <dbReference type="ARBA" id="ARBA00007494"/>
    </source>
</evidence>
<feature type="binding site" evidence="6">
    <location>
        <begin position="393"/>
        <end position="399"/>
    </location>
    <ligand>
        <name>S-adenosyl-L-methionine</name>
        <dbReference type="ChEBI" id="CHEBI:59789"/>
    </ligand>
</feature>
<dbReference type="EMBL" id="CYKH01001464">
    <property type="protein sequence ID" value="CUG87177.1"/>
    <property type="molecule type" value="Genomic_DNA"/>
</dbReference>
<evidence type="ECO:0000256" key="5">
    <source>
        <dbReference type="ARBA" id="ARBA00022884"/>
    </source>
</evidence>
<dbReference type="VEuPathDB" id="TriTrypDB:BSAL_09015"/>
<dbReference type="Gene3D" id="3.40.50.150">
    <property type="entry name" value="Vaccinia Virus protein VP39"/>
    <property type="match status" value="1"/>
</dbReference>
<dbReference type="PANTHER" id="PTHR22808:SF7">
    <property type="entry name" value="SAM-DEPENDENT MTASE RSMB_NOP-TYPE DOMAIN-CONTAINING PROTEIN"/>
    <property type="match status" value="1"/>
</dbReference>
<dbReference type="InterPro" id="IPR023267">
    <property type="entry name" value="RCMT"/>
</dbReference>
<feature type="domain" description="SAM-dependent MTase RsmB/NOP-type" evidence="7">
    <location>
        <begin position="369"/>
        <end position="643"/>
    </location>
</feature>
<dbReference type="GO" id="GO:0008173">
    <property type="term" value="F:RNA methyltransferase activity"/>
    <property type="evidence" value="ECO:0007669"/>
    <property type="project" value="InterPro"/>
</dbReference>